<organism evidence="2">
    <name type="scientific">freshwater metagenome</name>
    <dbReference type="NCBI Taxonomy" id="449393"/>
    <lineage>
        <taxon>unclassified sequences</taxon>
        <taxon>metagenomes</taxon>
        <taxon>ecological metagenomes</taxon>
    </lineage>
</organism>
<dbReference type="EMBL" id="CAFBNF010000078">
    <property type="protein sequence ID" value="CAB4941265.1"/>
    <property type="molecule type" value="Genomic_DNA"/>
</dbReference>
<feature type="region of interest" description="Disordered" evidence="1">
    <location>
        <begin position="74"/>
        <end position="96"/>
    </location>
</feature>
<evidence type="ECO:0000313" key="2">
    <source>
        <dbReference type="EMBL" id="CAB4941265.1"/>
    </source>
</evidence>
<dbReference type="EMBL" id="CAFBOZ010000183">
    <property type="protein sequence ID" value="CAB5011903.1"/>
    <property type="molecule type" value="Genomic_DNA"/>
</dbReference>
<evidence type="ECO:0000313" key="3">
    <source>
        <dbReference type="EMBL" id="CAB5011903.1"/>
    </source>
</evidence>
<gene>
    <name evidence="2" type="ORF">UFOPK3773_00870</name>
    <name evidence="3" type="ORF">UFOPK3992_01270</name>
</gene>
<accession>A0A6J7JD74</accession>
<protein>
    <submittedName>
        <fullName evidence="2">Unannotated protein</fullName>
    </submittedName>
</protein>
<reference evidence="2" key="1">
    <citation type="submission" date="2020-05" db="EMBL/GenBank/DDBJ databases">
        <authorList>
            <person name="Chiriac C."/>
            <person name="Salcher M."/>
            <person name="Ghai R."/>
            <person name="Kavagutti S V."/>
        </authorList>
    </citation>
    <scope>NUCLEOTIDE SEQUENCE</scope>
</reference>
<dbReference type="AlphaFoldDB" id="A0A6J7JD74"/>
<sequence>MSRTSKRYALIAGVLVLALVAGLGVWTVANRSTSTEDLAGATSRGRGGSVITITNDGPFLLRVKDQRSGAVTELPSCTSTTWEPKDPTRGWTGFKGPSVMSNADGSTITTPSSWYWAYSRNPRGGLDTTNFTEFPPNSGACTYTWAPTPVAGQTTDLILEITVCIPVRNYAKARTLDSNAEELVGCDKGKGDRYFGTQTSVIKARSSDGGAHAIYQDASIAANSITDQLNQTTQTWTLEPGGNNYGLRANVTQLPHGAWRLGRGDISPFRYVINGFGASRCANHWLTTNDVIYQCK</sequence>
<proteinExistence type="predicted"/>
<name>A0A6J7JD74_9ZZZZ</name>
<evidence type="ECO:0000256" key="1">
    <source>
        <dbReference type="SAM" id="MobiDB-lite"/>
    </source>
</evidence>